<proteinExistence type="predicted"/>
<feature type="compositionally biased region" description="Basic and acidic residues" evidence="1">
    <location>
        <begin position="18"/>
        <end position="30"/>
    </location>
</feature>
<accession>A0AAV0XN53</accession>
<name>A0AAV0XN53_9HEMI</name>
<reference evidence="2 3" key="1">
    <citation type="submission" date="2023-01" db="EMBL/GenBank/DDBJ databases">
        <authorList>
            <person name="Whitehead M."/>
        </authorList>
    </citation>
    <scope>NUCLEOTIDE SEQUENCE [LARGE SCALE GENOMIC DNA]</scope>
</reference>
<feature type="region of interest" description="Disordered" evidence="1">
    <location>
        <begin position="1"/>
        <end position="36"/>
    </location>
</feature>
<sequence>MRRARRNGIQQGTGHSGKPRDNTKSADHEPLGTGERGCKYALNHAKIEKSIIRTRSMVSHTYGEWLSESTVLTTGPEWRVDTNVVETAEHRLKHDARARAYAQRRVNGCKRVKRKKTRTPEGSGDEHNTTVKYGAGTKKHKTKHTTGQARTGVRERTSFAAIARGWKRDAARSRVVEEVGGSTSRMFDTRRDVQRSNGGVAQTETFV</sequence>
<feature type="region of interest" description="Disordered" evidence="1">
    <location>
        <begin position="110"/>
        <end position="151"/>
    </location>
</feature>
<dbReference type="EMBL" id="CARXXK010000218">
    <property type="protein sequence ID" value="CAI6370099.1"/>
    <property type="molecule type" value="Genomic_DNA"/>
</dbReference>
<gene>
    <name evidence="2" type="ORF">MEUPH1_LOCUS24261</name>
</gene>
<protein>
    <submittedName>
        <fullName evidence="2">Uncharacterized protein</fullName>
    </submittedName>
</protein>
<comment type="caution">
    <text evidence="2">The sequence shown here is derived from an EMBL/GenBank/DDBJ whole genome shotgun (WGS) entry which is preliminary data.</text>
</comment>
<evidence type="ECO:0000313" key="2">
    <source>
        <dbReference type="EMBL" id="CAI6370099.1"/>
    </source>
</evidence>
<evidence type="ECO:0000256" key="1">
    <source>
        <dbReference type="SAM" id="MobiDB-lite"/>
    </source>
</evidence>
<keyword evidence="3" id="KW-1185">Reference proteome</keyword>
<dbReference type="AlphaFoldDB" id="A0AAV0XN53"/>
<evidence type="ECO:0000313" key="3">
    <source>
        <dbReference type="Proteomes" id="UP001160148"/>
    </source>
</evidence>
<dbReference type="Proteomes" id="UP001160148">
    <property type="component" value="Unassembled WGS sequence"/>
</dbReference>
<organism evidence="2 3">
    <name type="scientific">Macrosiphum euphorbiae</name>
    <name type="common">potato aphid</name>
    <dbReference type="NCBI Taxonomy" id="13131"/>
    <lineage>
        <taxon>Eukaryota</taxon>
        <taxon>Metazoa</taxon>
        <taxon>Ecdysozoa</taxon>
        <taxon>Arthropoda</taxon>
        <taxon>Hexapoda</taxon>
        <taxon>Insecta</taxon>
        <taxon>Pterygota</taxon>
        <taxon>Neoptera</taxon>
        <taxon>Paraneoptera</taxon>
        <taxon>Hemiptera</taxon>
        <taxon>Sternorrhyncha</taxon>
        <taxon>Aphidomorpha</taxon>
        <taxon>Aphidoidea</taxon>
        <taxon>Aphididae</taxon>
        <taxon>Macrosiphini</taxon>
        <taxon>Macrosiphum</taxon>
    </lineage>
</organism>